<keyword evidence="5" id="KW-1185">Reference proteome</keyword>
<dbReference type="SUPFAM" id="SSF48452">
    <property type="entry name" value="TPR-like"/>
    <property type="match status" value="1"/>
</dbReference>
<feature type="domain" description="Sulfotransferase" evidence="3">
    <location>
        <begin position="80"/>
        <end position="324"/>
    </location>
</feature>
<evidence type="ECO:0000256" key="1">
    <source>
        <dbReference type="ARBA" id="ARBA00005771"/>
    </source>
</evidence>
<dbReference type="EMBL" id="FO818640">
    <property type="protein sequence ID" value="CDM98671.1"/>
    <property type="molecule type" value="Genomic_DNA"/>
</dbReference>
<dbReference type="GO" id="GO:0008146">
    <property type="term" value="F:sulfotransferase activity"/>
    <property type="evidence" value="ECO:0007669"/>
    <property type="project" value="InterPro"/>
</dbReference>
<dbReference type="InterPro" id="IPR000863">
    <property type="entry name" value="Sulfotransferase_dom"/>
</dbReference>
<name>A0A9P1KM99_9CYAN</name>
<dbReference type="Pfam" id="PF00685">
    <property type="entry name" value="Sulfotransfer_1"/>
    <property type="match status" value="1"/>
</dbReference>
<evidence type="ECO:0000256" key="2">
    <source>
        <dbReference type="ARBA" id="ARBA00022679"/>
    </source>
</evidence>
<proteinExistence type="inferred from homology"/>
<dbReference type="PANTHER" id="PTHR11783">
    <property type="entry name" value="SULFOTRANSFERASE SULT"/>
    <property type="match status" value="1"/>
</dbReference>
<dbReference type="SUPFAM" id="SSF52540">
    <property type="entry name" value="P-loop containing nucleoside triphosphate hydrolases"/>
    <property type="match status" value="1"/>
</dbReference>
<evidence type="ECO:0000259" key="3">
    <source>
        <dbReference type="Pfam" id="PF00685"/>
    </source>
</evidence>
<evidence type="ECO:0000313" key="4">
    <source>
        <dbReference type="EMBL" id="CDM98671.1"/>
    </source>
</evidence>
<dbReference type="AlphaFoldDB" id="A0A9P1KM99"/>
<dbReference type="InterPro" id="IPR011990">
    <property type="entry name" value="TPR-like_helical_dom_sf"/>
</dbReference>
<comment type="similarity">
    <text evidence="1">Belongs to the sulfotransferase 1 family.</text>
</comment>
<keyword evidence="2 4" id="KW-0808">Transferase</keyword>
<protein>
    <submittedName>
        <fullName evidence="4">Glycosyl transferase family protein</fullName>
    </submittedName>
</protein>
<sequence>MGRAFAHQEDWETAIINYRKAIAINPSLQLLHSSLNYALEADQLERKSTVATPKVITNPDNLRRLDATSSPDSKPSKNMFWVASYPKSGNTWMRYILAHLLFGASEREDVRKKVGQTIPDLHYQKNVFDAPEINFSRCSRVAFAKTHTCGFPDLKTVNPVGFIYIYRHPLDVLMSAINYSYISCHQHFFHDHRLHSPEELKQNGKINWYVERFMQNLQIDNFYQMSNTWLNHVNTWLELSENHQMSLVVKYEDLLDNTFEHLKKLSDLFEKTDKEIQKAIEFSQKHTNDGGKFFWKKKSRNYQDYLDKKLIARFNSKYATVLSKLGYDNF</sequence>
<dbReference type="Gene3D" id="3.40.50.300">
    <property type="entry name" value="P-loop containing nucleotide triphosphate hydrolases"/>
    <property type="match status" value="1"/>
</dbReference>
<organism evidence="4 5">
    <name type="scientific">Limnospira indica PCC 8005</name>
    <dbReference type="NCBI Taxonomy" id="376219"/>
    <lineage>
        <taxon>Bacteria</taxon>
        <taxon>Bacillati</taxon>
        <taxon>Cyanobacteriota</taxon>
        <taxon>Cyanophyceae</taxon>
        <taxon>Oscillatoriophycideae</taxon>
        <taxon>Oscillatoriales</taxon>
        <taxon>Sirenicapillariaceae</taxon>
        <taxon>Limnospira</taxon>
    </lineage>
</organism>
<accession>A0A9P1KM99</accession>
<dbReference type="InterPro" id="IPR027417">
    <property type="entry name" value="P-loop_NTPase"/>
</dbReference>
<gene>
    <name evidence="4" type="ORF">ARTHRO_61272</name>
</gene>
<reference evidence="4 5" key="1">
    <citation type="submission" date="2014-02" db="EMBL/GenBank/DDBJ databases">
        <authorList>
            <person name="Genoscope - CEA"/>
        </authorList>
    </citation>
    <scope>NUCLEOTIDE SEQUENCE [LARGE SCALE GENOMIC DNA]</scope>
    <source>
        <strain evidence="4 5">PCC 8005</strain>
    </source>
</reference>
<dbReference type="Proteomes" id="UP000032946">
    <property type="component" value="Chromosome"/>
</dbReference>
<evidence type="ECO:0000313" key="5">
    <source>
        <dbReference type="Proteomes" id="UP000032946"/>
    </source>
</evidence>
<dbReference type="RefSeq" id="WP_048895343.1">
    <property type="nucleotide sequence ID" value="NZ_FO818640.1"/>
</dbReference>